<accession>A0ABQ7GLE3</accession>
<keyword evidence="3" id="KW-1185">Reference proteome</keyword>
<protein>
    <recommendedName>
        <fullName evidence="4">Encoded protein</fullName>
    </recommendedName>
</protein>
<evidence type="ECO:0000313" key="2">
    <source>
        <dbReference type="EMBL" id="KAF5835396.1"/>
    </source>
</evidence>
<feature type="region of interest" description="Disordered" evidence="1">
    <location>
        <begin position="32"/>
        <end position="77"/>
    </location>
</feature>
<evidence type="ECO:0000256" key="1">
    <source>
        <dbReference type="SAM" id="MobiDB-lite"/>
    </source>
</evidence>
<sequence>MASLVLPLEAVPPALRSPCRAALLAKQESATAAGAAAAGRGRSAGAEADNPNNGVACQGETHEKGAEGHPGPKGAVISQREGDVLKPVDRELGQRVVGAVRDAQFPGLLMRTPNGSVLVCRSALARSSLSTTRSQLQQLLLPHSQAAGASLASGGAPSISEQTDSSRAGSAPGSLRVRAADPEALQKILGSLETISNGGAGGASAQGPERSSANGGSRGSINEGEDVEAALEVMPGLRQAL</sequence>
<evidence type="ECO:0000313" key="3">
    <source>
        <dbReference type="Proteomes" id="UP000815325"/>
    </source>
</evidence>
<reference evidence="2" key="1">
    <citation type="submission" date="2017-08" db="EMBL/GenBank/DDBJ databases">
        <authorList>
            <person name="Polle J.E."/>
            <person name="Barry K."/>
            <person name="Cushman J."/>
            <person name="Schmutz J."/>
            <person name="Tran D."/>
            <person name="Hathwaick L.T."/>
            <person name="Yim W.C."/>
            <person name="Jenkins J."/>
            <person name="Mckie-Krisberg Z.M."/>
            <person name="Prochnik S."/>
            <person name="Lindquist E."/>
            <person name="Dockter R.B."/>
            <person name="Adam C."/>
            <person name="Molina H."/>
            <person name="Bunkerborg J."/>
            <person name="Jin E."/>
            <person name="Buchheim M."/>
            <person name="Magnuson J."/>
        </authorList>
    </citation>
    <scope>NUCLEOTIDE SEQUENCE</scope>
    <source>
        <strain evidence="2">CCAP 19/18</strain>
    </source>
</reference>
<feature type="region of interest" description="Disordered" evidence="1">
    <location>
        <begin position="196"/>
        <end position="241"/>
    </location>
</feature>
<evidence type="ECO:0008006" key="4">
    <source>
        <dbReference type="Google" id="ProtNLM"/>
    </source>
</evidence>
<name>A0ABQ7GLE3_DUNSA</name>
<dbReference type="Proteomes" id="UP000815325">
    <property type="component" value="Unassembled WGS sequence"/>
</dbReference>
<feature type="compositionally biased region" description="Low complexity" evidence="1">
    <location>
        <begin position="32"/>
        <end position="48"/>
    </location>
</feature>
<gene>
    <name evidence="2" type="ORF">DUNSADRAFT_7481</name>
</gene>
<organism evidence="2 3">
    <name type="scientific">Dunaliella salina</name>
    <name type="common">Green alga</name>
    <name type="synonym">Protococcus salinus</name>
    <dbReference type="NCBI Taxonomy" id="3046"/>
    <lineage>
        <taxon>Eukaryota</taxon>
        <taxon>Viridiplantae</taxon>
        <taxon>Chlorophyta</taxon>
        <taxon>core chlorophytes</taxon>
        <taxon>Chlorophyceae</taxon>
        <taxon>CS clade</taxon>
        <taxon>Chlamydomonadales</taxon>
        <taxon>Dunaliellaceae</taxon>
        <taxon>Dunaliella</taxon>
    </lineage>
</organism>
<proteinExistence type="predicted"/>
<dbReference type="EMBL" id="MU069707">
    <property type="protein sequence ID" value="KAF5835396.1"/>
    <property type="molecule type" value="Genomic_DNA"/>
</dbReference>
<comment type="caution">
    <text evidence="2">The sequence shown here is derived from an EMBL/GenBank/DDBJ whole genome shotgun (WGS) entry which is preliminary data.</text>
</comment>
<feature type="non-terminal residue" evidence="2">
    <location>
        <position position="241"/>
    </location>
</feature>
<feature type="compositionally biased region" description="Low complexity" evidence="1">
    <location>
        <begin position="149"/>
        <end position="160"/>
    </location>
</feature>
<feature type="region of interest" description="Disordered" evidence="1">
    <location>
        <begin position="149"/>
        <end position="177"/>
    </location>
</feature>